<evidence type="ECO:0000256" key="1">
    <source>
        <dbReference type="PROSITE-ProRule" id="PRU00325"/>
    </source>
</evidence>
<dbReference type="EMBL" id="JAPFFF010000005">
    <property type="protein sequence ID" value="KAK8888705.1"/>
    <property type="molecule type" value="Genomic_DNA"/>
</dbReference>
<keyword evidence="4" id="KW-1185">Reference proteome</keyword>
<feature type="domain" description="SWIM-type" evidence="2">
    <location>
        <begin position="57"/>
        <end position="101"/>
    </location>
</feature>
<dbReference type="PROSITE" id="PS50966">
    <property type="entry name" value="ZF_SWIM"/>
    <property type="match status" value="1"/>
</dbReference>
<dbReference type="Proteomes" id="UP001470230">
    <property type="component" value="Unassembled WGS sequence"/>
</dbReference>
<evidence type="ECO:0000313" key="4">
    <source>
        <dbReference type="Proteomes" id="UP001470230"/>
    </source>
</evidence>
<name>A0ABR2KC65_9EUKA</name>
<sequence>MTFGRKLKKVRSPDIVDILAKFNVAQSIAEYISGSISKASELIVEFTNEGLMVFKEEKVNIQAEENYAETNFILIGECSCKKQVNTGLPCSHYIRYLIETHQDIYSNISIAPRWTINKPQSFQFPTIIRNKVTYETPDVIPIDNKERFNILRARAIAFVQFAS</sequence>
<gene>
    <name evidence="3" type="ORF">M9Y10_033438</name>
</gene>
<accession>A0ABR2KC65</accession>
<reference evidence="3 4" key="1">
    <citation type="submission" date="2024-04" db="EMBL/GenBank/DDBJ databases">
        <title>Tritrichomonas musculus Genome.</title>
        <authorList>
            <person name="Alves-Ferreira E."/>
            <person name="Grigg M."/>
            <person name="Lorenzi H."/>
            <person name="Galac M."/>
        </authorList>
    </citation>
    <scope>NUCLEOTIDE SEQUENCE [LARGE SCALE GENOMIC DNA]</scope>
    <source>
        <strain evidence="3 4">EAF2021</strain>
    </source>
</reference>
<evidence type="ECO:0000259" key="2">
    <source>
        <dbReference type="PROSITE" id="PS50966"/>
    </source>
</evidence>
<comment type="caution">
    <text evidence="3">The sequence shown here is derived from an EMBL/GenBank/DDBJ whole genome shotgun (WGS) entry which is preliminary data.</text>
</comment>
<keyword evidence="1" id="KW-0862">Zinc</keyword>
<dbReference type="InterPro" id="IPR007527">
    <property type="entry name" value="Znf_SWIM"/>
</dbReference>
<evidence type="ECO:0000313" key="3">
    <source>
        <dbReference type="EMBL" id="KAK8888705.1"/>
    </source>
</evidence>
<proteinExistence type="predicted"/>
<protein>
    <recommendedName>
        <fullName evidence="2">SWIM-type domain-containing protein</fullName>
    </recommendedName>
</protein>
<keyword evidence="1" id="KW-0863">Zinc-finger</keyword>
<organism evidence="3 4">
    <name type="scientific">Tritrichomonas musculus</name>
    <dbReference type="NCBI Taxonomy" id="1915356"/>
    <lineage>
        <taxon>Eukaryota</taxon>
        <taxon>Metamonada</taxon>
        <taxon>Parabasalia</taxon>
        <taxon>Tritrichomonadida</taxon>
        <taxon>Tritrichomonadidae</taxon>
        <taxon>Tritrichomonas</taxon>
    </lineage>
</organism>
<keyword evidence="1" id="KW-0479">Metal-binding</keyword>